<reference evidence="9 10" key="1">
    <citation type="journal article" date="2013" name="BMC Genomics">
        <title>The miniature genome of a carnivorous plant Genlisea aurea contains a low number of genes and short non-coding sequences.</title>
        <authorList>
            <person name="Leushkin E.V."/>
            <person name="Sutormin R.A."/>
            <person name="Nabieva E.R."/>
            <person name="Penin A.A."/>
            <person name="Kondrashov A.S."/>
            <person name="Logacheva M.D."/>
        </authorList>
    </citation>
    <scope>NUCLEOTIDE SEQUENCE [LARGE SCALE GENOMIC DNA]</scope>
</reference>
<evidence type="ECO:0000256" key="4">
    <source>
        <dbReference type="ARBA" id="ARBA00023125"/>
    </source>
</evidence>
<dbReference type="GO" id="GO:0005674">
    <property type="term" value="C:transcription factor TFIIF complex"/>
    <property type="evidence" value="ECO:0007669"/>
    <property type="project" value="InterPro"/>
</dbReference>
<dbReference type="GO" id="GO:0006367">
    <property type="term" value="P:transcription initiation at RNA polymerase II promoter"/>
    <property type="evidence" value="ECO:0007669"/>
    <property type="project" value="InterPro"/>
</dbReference>
<organism evidence="9 10">
    <name type="scientific">Genlisea aurea</name>
    <dbReference type="NCBI Taxonomy" id="192259"/>
    <lineage>
        <taxon>Eukaryota</taxon>
        <taxon>Viridiplantae</taxon>
        <taxon>Streptophyta</taxon>
        <taxon>Embryophyta</taxon>
        <taxon>Tracheophyta</taxon>
        <taxon>Spermatophyta</taxon>
        <taxon>Magnoliopsida</taxon>
        <taxon>eudicotyledons</taxon>
        <taxon>Gunneridae</taxon>
        <taxon>Pentapetalae</taxon>
        <taxon>asterids</taxon>
        <taxon>lamiids</taxon>
        <taxon>Lamiales</taxon>
        <taxon>Lentibulariaceae</taxon>
        <taxon>Genlisea</taxon>
    </lineage>
</organism>
<dbReference type="AlphaFoldDB" id="S8DX23"/>
<dbReference type="InterPro" id="IPR003196">
    <property type="entry name" value="TFIIF_beta"/>
</dbReference>
<feature type="compositionally biased region" description="Basic and acidic residues" evidence="7">
    <location>
        <begin position="103"/>
        <end position="124"/>
    </location>
</feature>
<gene>
    <name evidence="9" type="ORF">M569_10318</name>
</gene>
<dbReference type="GO" id="GO:0003677">
    <property type="term" value="F:DNA binding"/>
    <property type="evidence" value="ECO:0007669"/>
    <property type="project" value="UniProtKB-KW"/>
</dbReference>
<evidence type="ECO:0000256" key="6">
    <source>
        <dbReference type="ARBA" id="ARBA00023242"/>
    </source>
</evidence>
<evidence type="ECO:0000313" key="10">
    <source>
        <dbReference type="Proteomes" id="UP000015453"/>
    </source>
</evidence>
<dbReference type="OrthoDB" id="26094at2759"/>
<dbReference type="SUPFAM" id="SSF50916">
    <property type="entry name" value="Rap30/74 interaction domains"/>
    <property type="match status" value="1"/>
</dbReference>
<comment type="similarity">
    <text evidence="2">Belongs to the TFIIF beta subunit family.</text>
</comment>
<dbReference type="Pfam" id="PF02270">
    <property type="entry name" value="TFIIF_beta"/>
    <property type="match status" value="1"/>
</dbReference>
<dbReference type="InterPro" id="IPR011039">
    <property type="entry name" value="TFIIF_interaction"/>
</dbReference>
<evidence type="ECO:0000256" key="1">
    <source>
        <dbReference type="ARBA" id="ARBA00004123"/>
    </source>
</evidence>
<evidence type="ECO:0000256" key="5">
    <source>
        <dbReference type="ARBA" id="ARBA00023163"/>
    </source>
</evidence>
<keyword evidence="5" id="KW-0804">Transcription</keyword>
<comment type="subcellular location">
    <subcellularLocation>
        <location evidence="1">Nucleus</location>
    </subcellularLocation>
</comment>
<keyword evidence="3" id="KW-0805">Transcription regulation</keyword>
<dbReference type="EMBL" id="AUSU01004810">
    <property type="protein sequence ID" value="EPS64462.1"/>
    <property type="molecule type" value="Genomic_DNA"/>
</dbReference>
<keyword evidence="4" id="KW-0238">DNA-binding</keyword>
<evidence type="ECO:0000256" key="7">
    <source>
        <dbReference type="SAM" id="MobiDB-lite"/>
    </source>
</evidence>
<dbReference type="PANTHER" id="PTHR10445">
    <property type="entry name" value="GENERAL TRANSCRIPTION FACTOR IIF SUBUNIT 2"/>
    <property type="match status" value="1"/>
</dbReference>
<dbReference type="InterPro" id="IPR036388">
    <property type="entry name" value="WH-like_DNA-bd_sf"/>
</dbReference>
<dbReference type="InterPro" id="IPR036390">
    <property type="entry name" value="WH_DNA-bd_sf"/>
</dbReference>
<evidence type="ECO:0000313" key="9">
    <source>
        <dbReference type="EMBL" id="EPS64462.1"/>
    </source>
</evidence>
<dbReference type="Gene3D" id="1.10.10.10">
    <property type="entry name" value="Winged helix-like DNA-binding domain superfamily/Winged helix DNA-binding domain"/>
    <property type="match status" value="1"/>
</dbReference>
<protein>
    <recommendedName>
        <fullName evidence="8">TFIIF beta subunit HTH domain-containing protein</fullName>
    </recommendedName>
</protein>
<name>S8DX23_9LAMI</name>
<keyword evidence="6" id="KW-0539">Nucleus</keyword>
<keyword evidence="10" id="KW-1185">Reference proteome</keyword>
<evidence type="ECO:0000256" key="2">
    <source>
        <dbReference type="ARBA" id="ARBA00009543"/>
    </source>
</evidence>
<comment type="caution">
    <text evidence="9">The sequence shown here is derived from an EMBL/GenBank/DDBJ whole genome shotgun (WGS) entry which is preliminary data.</text>
</comment>
<feature type="domain" description="TFIIF beta subunit HTH" evidence="8">
    <location>
        <begin position="119"/>
        <end position="182"/>
    </location>
</feature>
<dbReference type="PANTHER" id="PTHR10445:SF2">
    <property type="entry name" value="TRANSCRIPTION INITIATION FACTOR IIF, BETA SUBUNIT"/>
    <property type="match status" value="1"/>
</dbReference>
<feature type="region of interest" description="Disordered" evidence="7">
    <location>
        <begin position="101"/>
        <end position="124"/>
    </location>
</feature>
<dbReference type="InterPro" id="IPR040450">
    <property type="entry name" value="TFIIF_beta_HTH"/>
</dbReference>
<dbReference type="FunFam" id="1.10.10.10:FF:000035">
    <property type="entry name" value="General transcription factor IIF subunit 2"/>
    <property type="match status" value="1"/>
</dbReference>
<sequence>MELIGSADRNTPTCYSMDMATDFVPMSVFSESSQGKVDLEGKIYHKFDVKPHNESIEDYAKLCRERTTKYMTRTRQIQIIDNDSGMRMSTMPGMFDIKSSVSVEKKKTPSKASETKRTRRNPDEMEKMMFKLFEKQSNWTLKQLIHKTDQPEQFVKDMLKLLCVYNNKGANQGTYEMKPEYRRSEYKNH</sequence>
<dbReference type="SUPFAM" id="SSF46785">
    <property type="entry name" value="Winged helix' DNA-binding domain"/>
    <property type="match status" value="1"/>
</dbReference>
<dbReference type="Proteomes" id="UP000015453">
    <property type="component" value="Unassembled WGS sequence"/>
</dbReference>
<accession>S8DX23</accession>
<evidence type="ECO:0000256" key="3">
    <source>
        <dbReference type="ARBA" id="ARBA00023015"/>
    </source>
</evidence>
<proteinExistence type="inferred from homology"/>
<evidence type="ECO:0000259" key="8">
    <source>
        <dbReference type="Pfam" id="PF02270"/>
    </source>
</evidence>